<feature type="region of interest" description="Disordered" evidence="1">
    <location>
        <begin position="84"/>
        <end position="146"/>
    </location>
</feature>
<dbReference type="InterPro" id="IPR054505">
    <property type="entry name" value="Myb_DNA-bind_8"/>
</dbReference>
<dbReference type="OrthoDB" id="3944408at2759"/>
<dbReference type="Proteomes" id="UP000326565">
    <property type="component" value="Unassembled WGS sequence"/>
</dbReference>
<evidence type="ECO:0000256" key="1">
    <source>
        <dbReference type="SAM" id="MobiDB-lite"/>
    </source>
</evidence>
<feature type="domain" description="Myb-like DNA-binding" evidence="3">
    <location>
        <begin position="53"/>
        <end position="81"/>
    </location>
</feature>
<keyword evidence="2" id="KW-0812">Transmembrane</keyword>
<dbReference type="AlphaFoldDB" id="A0A5N5WUI0"/>
<evidence type="ECO:0000256" key="2">
    <source>
        <dbReference type="SAM" id="Phobius"/>
    </source>
</evidence>
<evidence type="ECO:0000259" key="3">
    <source>
        <dbReference type="Pfam" id="PF22980"/>
    </source>
</evidence>
<feature type="compositionally biased region" description="Basic and acidic residues" evidence="1">
    <location>
        <begin position="135"/>
        <end position="146"/>
    </location>
</feature>
<dbReference type="Pfam" id="PF22980">
    <property type="entry name" value="Myb_DNA-bind_8"/>
    <property type="match status" value="1"/>
</dbReference>
<sequence length="146" mass="16133">MPPKVKTDDHLVFLYLCLMNSGGVNTVSSSIISLPKQSRRTEVFSTQPHRHFINFNAVAEATNINISAARMRWTRLKARIEKEMANGTDDTKGEPSDTATPVPSPAKAASPKKRRGVKRKMISDAEDDGETEDDTANHSHPTMEAK</sequence>
<feature type="compositionally biased region" description="Basic and acidic residues" evidence="1">
    <location>
        <begin position="84"/>
        <end position="95"/>
    </location>
</feature>
<protein>
    <recommendedName>
        <fullName evidence="3">Myb-like DNA-binding domain-containing protein</fullName>
    </recommendedName>
</protein>
<keyword evidence="2" id="KW-1133">Transmembrane helix</keyword>
<feature type="compositionally biased region" description="Acidic residues" evidence="1">
    <location>
        <begin position="124"/>
        <end position="134"/>
    </location>
</feature>
<reference evidence="4 5" key="1">
    <citation type="submission" date="2019-04" db="EMBL/GenBank/DDBJ databases">
        <title>Friends and foes A comparative genomics study of 23 Aspergillus species from section Flavi.</title>
        <authorList>
            <consortium name="DOE Joint Genome Institute"/>
            <person name="Kjaerbolling I."/>
            <person name="Vesth T."/>
            <person name="Frisvad J.C."/>
            <person name="Nybo J.L."/>
            <person name="Theobald S."/>
            <person name="Kildgaard S."/>
            <person name="Isbrandt T."/>
            <person name="Kuo A."/>
            <person name="Sato A."/>
            <person name="Lyhne E.K."/>
            <person name="Kogle M.E."/>
            <person name="Wiebenga A."/>
            <person name="Kun R.S."/>
            <person name="Lubbers R.J."/>
            <person name="Makela M.R."/>
            <person name="Barry K."/>
            <person name="Chovatia M."/>
            <person name="Clum A."/>
            <person name="Daum C."/>
            <person name="Haridas S."/>
            <person name="He G."/>
            <person name="LaButti K."/>
            <person name="Lipzen A."/>
            <person name="Mondo S."/>
            <person name="Riley R."/>
            <person name="Salamov A."/>
            <person name="Simmons B.A."/>
            <person name="Magnuson J.K."/>
            <person name="Henrissat B."/>
            <person name="Mortensen U.H."/>
            <person name="Larsen T.O."/>
            <person name="Devries R.P."/>
            <person name="Grigoriev I.V."/>
            <person name="Machida M."/>
            <person name="Baker S.E."/>
            <person name="Andersen M.R."/>
        </authorList>
    </citation>
    <scope>NUCLEOTIDE SEQUENCE [LARGE SCALE GENOMIC DNA]</scope>
    <source>
        <strain evidence="4 5">CBS 151.66</strain>
    </source>
</reference>
<feature type="transmembrane region" description="Helical" evidence="2">
    <location>
        <begin position="12"/>
        <end position="34"/>
    </location>
</feature>
<organism evidence="4 5">
    <name type="scientific">Aspergillus leporis</name>
    <dbReference type="NCBI Taxonomy" id="41062"/>
    <lineage>
        <taxon>Eukaryota</taxon>
        <taxon>Fungi</taxon>
        <taxon>Dikarya</taxon>
        <taxon>Ascomycota</taxon>
        <taxon>Pezizomycotina</taxon>
        <taxon>Eurotiomycetes</taxon>
        <taxon>Eurotiomycetidae</taxon>
        <taxon>Eurotiales</taxon>
        <taxon>Aspergillaceae</taxon>
        <taxon>Aspergillus</taxon>
        <taxon>Aspergillus subgen. Circumdati</taxon>
    </lineage>
</organism>
<accession>A0A5N5WUI0</accession>
<keyword evidence="2" id="KW-0472">Membrane</keyword>
<keyword evidence="5" id="KW-1185">Reference proteome</keyword>
<feature type="compositionally biased region" description="Basic residues" evidence="1">
    <location>
        <begin position="110"/>
        <end position="120"/>
    </location>
</feature>
<dbReference type="EMBL" id="ML732253">
    <property type="protein sequence ID" value="KAB8072196.1"/>
    <property type="molecule type" value="Genomic_DNA"/>
</dbReference>
<evidence type="ECO:0000313" key="4">
    <source>
        <dbReference type="EMBL" id="KAB8072196.1"/>
    </source>
</evidence>
<name>A0A5N5WUI0_9EURO</name>
<gene>
    <name evidence="4" type="ORF">BDV29DRAFT_158775</name>
</gene>
<proteinExistence type="predicted"/>
<evidence type="ECO:0000313" key="5">
    <source>
        <dbReference type="Proteomes" id="UP000326565"/>
    </source>
</evidence>